<feature type="transmembrane region" description="Helical" evidence="10">
    <location>
        <begin position="301"/>
        <end position="327"/>
    </location>
</feature>
<keyword evidence="10" id="KW-0050">Antiport</keyword>
<proteinExistence type="inferred from homology"/>
<keyword evidence="9 10" id="KW-0739">Sodium transport</keyword>
<feature type="transmembrane region" description="Helical" evidence="10">
    <location>
        <begin position="184"/>
        <end position="205"/>
    </location>
</feature>
<keyword evidence="8 10" id="KW-0472">Membrane</keyword>
<dbReference type="Proteomes" id="UP000279275">
    <property type="component" value="Unassembled WGS sequence"/>
</dbReference>
<dbReference type="InterPro" id="IPR018422">
    <property type="entry name" value="Cation/H_exchanger_CPA1"/>
</dbReference>
<dbReference type="GO" id="GO:0051453">
    <property type="term" value="P:regulation of intracellular pH"/>
    <property type="evidence" value="ECO:0007669"/>
    <property type="project" value="TreeGrafter"/>
</dbReference>
<feature type="transmembrane region" description="Helical" evidence="10">
    <location>
        <begin position="347"/>
        <end position="369"/>
    </location>
</feature>
<feature type="transmembrane region" description="Helical" evidence="10">
    <location>
        <begin position="29"/>
        <end position="47"/>
    </location>
</feature>
<keyword evidence="4 10" id="KW-0812">Transmembrane</keyword>
<evidence type="ECO:0000256" key="10">
    <source>
        <dbReference type="RuleBase" id="RU366002"/>
    </source>
</evidence>
<dbReference type="GO" id="GO:0015385">
    <property type="term" value="F:sodium:proton antiporter activity"/>
    <property type="evidence" value="ECO:0007669"/>
    <property type="project" value="InterPro"/>
</dbReference>
<feature type="transmembrane region" description="Helical" evidence="10">
    <location>
        <begin position="114"/>
        <end position="136"/>
    </location>
</feature>
<name>A0A3M2L2N9_9NOCA</name>
<keyword evidence="6 10" id="KW-0915">Sodium</keyword>
<dbReference type="PANTHER" id="PTHR10110">
    <property type="entry name" value="SODIUM/HYDROGEN EXCHANGER"/>
    <property type="match status" value="1"/>
</dbReference>
<feature type="transmembrane region" description="Helical" evidence="10">
    <location>
        <begin position="85"/>
        <end position="108"/>
    </location>
</feature>
<dbReference type="Pfam" id="PF00999">
    <property type="entry name" value="Na_H_Exchanger"/>
    <property type="match status" value="1"/>
</dbReference>
<evidence type="ECO:0000313" key="12">
    <source>
        <dbReference type="EMBL" id="RMI30085.1"/>
    </source>
</evidence>
<keyword evidence="3 10" id="KW-1003">Cell membrane</keyword>
<dbReference type="PANTHER" id="PTHR10110:SF86">
    <property type="entry name" value="SODIUM_HYDROGEN EXCHANGER 7"/>
    <property type="match status" value="1"/>
</dbReference>
<dbReference type="GO" id="GO:0098719">
    <property type="term" value="P:sodium ion import across plasma membrane"/>
    <property type="evidence" value="ECO:0007669"/>
    <property type="project" value="TreeGrafter"/>
</dbReference>
<evidence type="ECO:0000256" key="1">
    <source>
        <dbReference type="ARBA" id="ARBA00004651"/>
    </source>
</evidence>
<evidence type="ECO:0000256" key="4">
    <source>
        <dbReference type="ARBA" id="ARBA00022692"/>
    </source>
</evidence>
<keyword evidence="2 10" id="KW-0813">Transport</keyword>
<feature type="domain" description="Cation/H+ exchanger transmembrane" evidence="11">
    <location>
        <begin position="14"/>
        <end position="405"/>
    </location>
</feature>
<evidence type="ECO:0000256" key="5">
    <source>
        <dbReference type="ARBA" id="ARBA00022989"/>
    </source>
</evidence>
<evidence type="ECO:0000259" key="11">
    <source>
        <dbReference type="Pfam" id="PF00999"/>
    </source>
</evidence>
<evidence type="ECO:0000256" key="6">
    <source>
        <dbReference type="ARBA" id="ARBA00023053"/>
    </source>
</evidence>
<feature type="transmembrane region" description="Helical" evidence="10">
    <location>
        <begin position="274"/>
        <end position="295"/>
    </location>
</feature>
<dbReference type="Gene3D" id="6.10.140.1330">
    <property type="match status" value="1"/>
</dbReference>
<accession>A0A3M2L2N9</accession>
<comment type="function">
    <text evidence="10">Na(+)/H(+) antiporter that extrudes sodium in exchange for external protons.</text>
</comment>
<feature type="transmembrane region" description="Helical" evidence="10">
    <location>
        <begin position="381"/>
        <end position="404"/>
    </location>
</feature>
<keyword evidence="5 10" id="KW-1133">Transmembrane helix</keyword>
<dbReference type="InterPro" id="IPR006153">
    <property type="entry name" value="Cation/H_exchanger_TM"/>
</dbReference>
<dbReference type="GO" id="GO:0005886">
    <property type="term" value="C:plasma membrane"/>
    <property type="evidence" value="ECO:0007669"/>
    <property type="project" value="UniProtKB-SubCell"/>
</dbReference>
<comment type="similarity">
    <text evidence="10">Belongs to the monovalent cation:proton antiporter 1 (CPA1) transporter (TC 2.A.36) family.</text>
</comment>
<dbReference type="GO" id="GO:0015386">
    <property type="term" value="F:potassium:proton antiporter activity"/>
    <property type="evidence" value="ECO:0007669"/>
    <property type="project" value="TreeGrafter"/>
</dbReference>
<evidence type="ECO:0000256" key="3">
    <source>
        <dbReference type="ARBA" id="ARBA00022475"/>
    </source>
</evidence>
<evidence type="ECO:0000256" key="7">
    <source>
        <dbReference type="ARBA" id="ARBA00023065"/>
    </source>
</evidence>
<comment type="caution">
    <text evidence="12">The sequence shown here is derived from an EMBL/GenBank/DDBJ whole genome shotgun (WGS) entry which is preliminary data.</text>
</comment>
<dbReference type="InterPro" id="IPR004705">
    <property type="entry name" value="Cation/H_exchanger_CPA1_bac"/>
</dbReference>
<reference evidence="12 13" key="1">
    <citation type="submission" date="2018-10" db="EMBL/GenBank/DDBJ databases">
        <title>Isolation from cow dung.</title>
        <authorList>
            <person name="Ling L."/>
        </authorList>
    </citation>
    <scope>NUCLEOTIDE SEQUENCE [LARGE SCALE GENOMIC DNA]</scope>
    <source>
        <strain evidence="12 13">NEAU-LL90</strain>
    </source>
</reference>
<protein>
    <submittedName>
        <fullName evidence="12">Na+/H+ antiporter</fullName>
    </submittedName>
</protein>
<feature type="transmembrane region" description="Helical" evidence="10">
    <location>
        <begin position="212"/>
        <end position="230"/>
    </location>
</feature>
<evidence type="ECO:0000313" key="13">
    <source>
        <dbReference type="Proteomes" id="UP000279275"/>
    </source>
</evidence>
<sequence>MVVDQLVLVFVLALATILAQPLGRRTGLPPAVLMTVLGIVLALIPAVPNIDLRPELILPLVLPPLLYGAARRTSWQQFAANSGAILLRAVGLVAATAAAVAFAAHAWWPGLPLASAFALGAVVAPPDPVAVGAILGKLGLPRRLTALLDGEGLFNDVTAVVLYEVAVAAAVTGHFSAWHALADFSVSALVAVAVGLVLGWAGSVVVRRLDEAIWQVGFGLVLPFAAYGLADSWHGSGVLAVLICALYLTDAATDFSDSAYRIVGESVWEVIDMMVTGLAFGIIGLELSTVLAAAGEHWPRLLGGTAVVVAVVVGLRLVWLMATYLLLGGYWRRHDTDEPYTWRETVVTWWAGIRGVATVALALAVPLGTDSGEPFPGRAEVLFAAFGVVLFTLLVQGPTLAVVVRLTGVRADTEAERATELRLWTRILRAELDRLDEITAEQNLPPEVYRKVRAGIEQRLTRADPDAAEQDADAERDRQRALRIRGRLAEISHSVLEAGRTEALRARREPGFPPQVVDRVMMRLDLRPNLF</sequence>
<evidence type="ECO:0000256" key="2">
    <source>
        <dbReference type="ARBA" id="ARBA00022448"/>
    </source>
</evidence>
<dbReference type="AlphaFoldDB" id="A0A3M2L2N9"/>
<organism evidence="12 13">
    <name type="scientific">Nocardia stercoris</name>
    <dbReference type="NCBI Taxonomy" id="2483361"/>
    <lineage>
        <taxon>Bacteria</taxon>
        <taxon>Bacillati</taxon>
        <taxon>Actinomycetota</taxon>
        <taxon>Actinomycetes</taxon>
        <taxon>Mycobacteriales</taxon>
        <taxon>Nocardiaceae</taxon>
        <taxon>Nocardia</taxon>
    </lineage>
</organism>
<comment type="subcellular location">
    <subcellularLocation>
        <location evidence="1 10">Cell membrane</location>
        <topology evidence="1 10">Multi-pass membrane protein</topology>
    </subcellularLocation>
</comment>
<dbReference type="EMBL" id="RFFH01000011">
    <property type="protein sequence ID" value="RMI30085.1"/>
    <property type="molecule type" value="Genomic_DNA"/>
</dbReference>
<keyword evidence="13" id="KW-1185">Reference proteome</keyword>
<keyword evidence="7 10" id="KW-0406">Ion transport</keyword>
<dbReference type="OrthoDB" id="57886at2"/>
<feature type="transmembrane region" description="Helical" evidence="10">
    <location>
        <begin position="236"/>
        <end position="253"/>
    </location>
</feature>
<dbReference type="NCBIfam" id="TIGR00831">
    <property type="entry name" value="a_cpa1"/>
    <property type="match status" value="1"/>
</dbReference>
<evidence type="ECO:0000256" key="8">
    <source>
        <dbReference type="ARBA" id="ARBA00023136"/>
    </source>
</evidence>
<evidence type="ECO:0000256" key="9">
    <source>
        <dbReference type="ARBA" id="ARBA00023201"/>
    </source>
</evidence>
<gene>
    <name evidence="12" type="ORF">EBN03_22920</name>
</gene>
<feature type="transmembrane region" description="Helical" evidence="10">
    <location>
        <begin position="157"/>
        <end position="178"/>
    </location>
</feature>